<reference evidence="2" key="1">
    <citation type="submission" date="2020-11" db="EMBL/GenBank/DDBJ databases">
        <authorList>
            <consortium name="DOE Joint Genome Institute"/>
            <person name="Ahrendt S."/>
            <person name="Riley R."/>
            <person name="Andreopoulos W."/>
            <person name="LaButti K."/>
            <person name="Pangilinan J."/>
            <person name="Ruiz-duenas F.J."/>
            <person name="Barrasa J.M."/>
            <person name="Sanchez-Garcia M."/>
            <person name="Camarero S."/>
            <person name="Miyauchi S."/>
            <person name="Serrano A."/>
            <person name="Linde D."/>
            <person name="Babiker R."/>
            <person name="Drula E."/>
            <person name="Ayuso-Fernandez I."/>
            <person name="Pacheco R."/>
            <person name="Padilla G."/>
            <person name="Ferreira P."/>
            <person name="Barriuso J."/>
            <person name="Kellner H."/>
            <person name="Castanera R."/>
            <person name="Alfaro M."/>
            <person name="Ramirez L."/>
            <person name="Pisabarro A.G."/>
            <person name="Kuo A."/>
            <person name="Tritt A."/>
            <person name="Lipzen A."/>
            <person name="He G."/>
            <person name="Yan M."/>
            <person name="Ng V."/>
            <person name="Cullen D."/>
            <person name="Martin F."/>
            <person name="Rosso M.-N."/>
            <person name="Henrissat B."/>
            <person name="Hibbett D."/>
            <person name="Martinez A.T."/>
            <person name="Grigoriev I.V."/>
        </authorList>
    </citation>
    <scope>NUCLEOTIDE SEQUENCE</scope>
    <source>
        <strain evidence="2">AH 44721</strain>
    </source>
</reference>
<feature type="transmembrane region" description="Helical" evidence="1">
    <location>
        <begin position="103"/>
        <end position="126"/>
    </location>
</feature>
<keyword evidence="1" id="KW-0472">Membrane</keyword>
<dbReference type="Proteomes" id="UP000724874">
    <property type="component" value="Unassembled WGS sequence"/>
</dbReference>
<sequence>MIVAWAAKCHCHCPCHLQWLAVDKQPNTLAGARHVTSDALSDPEDPPRLLVFSAPMRHQSTAFPRPRRFPRPLFPPSLSRPPAHPAGSSLSSSFFYFSEFRNVYRLLLTPYSIIFTTTSAFSYVIYHCQPIPIPIPRPPTSHTTSSSNFFATTVIRHRPLMHSFVRQIRFVFSSML</sequence>
<name>A0A9P5NF19_GYMJU</name>
<evidence type="ECO:0000256" key="1">
    <source>
        <dbReference type="SAM" id="Phobius"/>
    </source>
</evidence>
<protein>
    <submittedName>
        <fullName evidence="2">Uncharacterized protein</fullName>
    </submittedName>
</protein>
<keyword evidence="3" id="KW-1185">Reference proteome</keyword>
<dbReference type="EMBL" id="JADNYJ010000144">
    <property type="protein sequence ID" value="KAF8879975.1"/>
    <property type="molecule type" value="Genomic_DNA"/>
</dbReference>
<evidence type="ECO:0000313" key="3">
    <source>
        <dbReference type="Proteomes" id="UP000724874"/>
    </source>
</evidence>
<proteinExistence type="predicted"/>
<keyword evidence="1" id="KW-0812">Transmembrane</keyword>
<dbReference type="AlphaFoldDB" id="A0A9P5NF19"/>
<accession>A0A9P5NF19</accession>
<gene>
    <name evidence="2" type="ORF">CPB84DRAFT_284141</name>
</gene>
<comment type="caution">
    <text evidence="2">The sequence shown here is derived from an EMBL/GenBank/DDBJ whole genome shotgun (WGS) entry which is preliminary data.</text>
</comment>
<evidence type="ECO:0000313" key="2">
    <source>
        <dbReference type="EMBL" id="KAF8879975.1"/>
    </source>
</evidence>
<organism evidence="2 3">
    <name type="scientific">Gymnopilus junonius</name>
    <name type="common">Spectacular rustgill mushroom</name>
    <name type="synonym">Gymnopilus spectabilis subsp. junonius</name>
    <dbReference type="NCBI Taxonomy" id="109634"/>
    <lineage>
        <taxon>Eukaryota</taxon>
        <taxon>Fungi</taxon>
        <taxon>Dikarya</taxon>
        <taxon>Basidiomycota</taxon>
        <taxon>Agaricomycotina</taxon>
        <taxon>Agaricomycetes</taxon>
        <taxon>Agaricomycetidae</taxon>
        <taxon>Agaricales</taxon>
        <taxon>Agaricineae</taxon>
        <taxon>Hymenogastraceae</taxon>
        <taxon>Gymnopilus</taxon>
    </lineage>
</organism>
<keyword evidence="1" id="KW-1133">Transmembrane helix</keyword>